<dbReference type="Gene3D" id="3.40.50.720">
    <property type="entry name" value="NAD(P)-binding Rossmann-like Domain"/>
    <property type="match status" value="1"/>
</dbReference>
<evidence type="ECO:0008006" key="4">
    <source>
        <dbReference type="Google" id="ProtNLM"/>
    </source>
</evidence>
<dbReference type="GO" id="GO:0005737">
    <property type="term" value="C:cytoplasm"/>
    <property type="evidence" value="ECO:0007669"/>
    <property type="project" value="TreeGrafter"/>
</dbReference>
<dbReference type="EMBL" id="DQ065755">
    <property type="protein sequence ID" value="AAY68330.1"/>
    <property type="molecule type" value="Genomic_DNA"/>
</dbReference>
<organism evidence="3">
    <name type="scientific">Uncultured marine bacterium 66A03</name>
    <dbReference type="NCBI Taxonomy" id="331677"/>
    <lineage>
        <taxon>Bacteria</taxon>
        <taxon>environmental samples</taxon>
    </lineage>
</organism>
<feature type="domain" description="Ketopantoate reductase C-terminal" evidence="2">
    <location>
        <begin position="182"/>
        <end position="317"/>
    </location>
</feature>
<evidence type="ECO:0000313" key="3">
    <source>
        <dbReference type="EMBL" id="AAY68330.1"/>
    </source>
</evidence>
<accession>Q4PNG9</accession>
<dbReference type="SUPFAM" id="SSF51735">
    <property type="entry name" value="NAD(P)-binding Rossmann-fold domains"/>
    <property type="match status" value="1"/>
</dbReference>
<dbReference type="SUPFAM" id="SSF48179">
    <property type="entry name" value="6-phosphogluconate dehydrogenase C-terminal domain-like"/>
    <property type="match status" value="1"/>
</dbReference>
<dbReference type="InterPro" id="IPR013328">
    <property type="entry name" value="6PGD_dom2"/>
</dbReference>
<dbReference type="InterPro" id="IPR013332">
    <property type="entry name" value="KPR_N"/>
</dbReference>
<dbReference type="InterPro" id="IPR008927">
    <property type="entry name" value="6-PGluconate_DH-like_C_sf"/>
</dbReference>
<evidence type="ECO:0000259" key="2">
    <source>
        <dbReference type="Pfam" id="PF08546"/>
    </source>
</evidence>
<evidence type="ECO:0000259" key="1">
    <source>
        <dbReference type="Pfam" id="PF02558"/>
    </source>
</evidence>
<dbReference type="Pfam" id="PF08546">
    <property type="entry name" value="ApbA_C"/>
    <property type="match status" value="1"/>
</dbReference>
<protein>
    <recommendedName>
        <fullName evidence="4">2-dehydropantoate 2-reductase</fullName>
    </recommendedName>
</protein>
<dbReference type="InterPro" id="IPR013752">
    <property type="entry name" value="KPA_reductase"/>
</dbReference>
<dbReference type="InterPro" id="IPR036291">
    <property type="entry name" value="NAD(P)-bd_dom_sf"/>
</dbReference>
<dbReference type="Gene3D" id="1.10.1040.10">
    <property type="entry name" value="N-(1-d-carboxylethyl)-l-norvaline Dehydrogenase, domain 2"/>
    <property type="match status" value="1"/>
</dbReference>
<reference evidence="3" key="1">
    <citation type="journal article" date="2005" name="PLoS Biol.">
        <title>New insights into metabolic properties of marine bacteria encoding proteorhodopsins.</title>
        <authorList>
            <person name="Sabehi G."/>
            <person name="Loy A."/>
            <person name="Jung K.H."/>
            <person name="Partha R."/>
            <person name="Spudich J.L."/>
            <person name="Isaacson T."/>
            <person name="Hirschberg J."/>
            <person name="Wagner M."/>
            <person name="Beja O."/>
        </authorList>
    </citation>
    <scope>NUCLEOTIDE SEQUENCE</scope>
</reference>
<name>Q4PNG9_UNCMB</name>
<proteinExistence type="predicted"/>
<dbReference type="PANTHER" id="PTHR21708">
    <property type="entry name" value="PROBABLE 2-DEHYDROPANTOATE 2-REDUCTASE"/>
    <property type="match status" value="1"/>
</dbReference>
<feature type="domain" description="Ketopantoate reductase N-terminal" evidence="1">
    <location>
        <begin position="12"/>
        <end position="154"/>
    </location>
</feature>
<dbReference type="Pfam" id="PF02558">
    <property type="entry name" value="ApbA"/>
    <property type="match status" value="1"/>
</dbReference>
<dbReference type="AlphaFoldDB" id="Q4PNG9"/>
<dbReference type="PANTHER" id="PTHR21708:SF26">
    <property type="entry name" value="2-DEHYDROPANTOATE 2-REDUCTASE"/>
    <property type="match status" value="1"/>
</dbReference>
<sequence>MDKSSNICFVSIGANGSAIAADMIAAGIEMSCFDPWPSHVEAIQKEGLLIKLPDEHKIQSIPIYHLCQLAESSHPFDIIFMASKSYDTKWIVELIKPHLAADGILVSLQNGMTTNDIAQIITEERVLSCVVELSCELFIPGRIQRNTPKNKTWFAIENKNTQYLDTIFRILRHAGTVVKVDDIQSAKWMKLLVNSMSLGPFAILGRPVQEGLRTKGMRDLILKIGEETQKIGDLLGFSPFPIMGLSEQEINTTNDLPALLIDTLAGHVGPAAQDCILQDFIRGRRTEIETINGFIVEKAKEAGIEAPYNEAIIEIGKKIKEKELSLDINNVQHLASLMHKSSLIP</sequence>
<dbReference type="InterPro" id="IPR051402">
    <property type="entry name" value="KPR-Related"/>
</dbReference>